<dbReference type="Pfam" id="PF00763">
    <property type="entry name" value="THF_DHG_CYH"/>
    <property type="match status" value="1"/>
</dbReference>
<evidence type="ECO:0000256" key="2">
    <source>
        <dbReference type="ARBA" id="ARBA00011738"/>
    </source>
</evidence>
<feature type="binding site" evidence="12">
    <location>
        <begin position="187"/>
        <end position="189"/>
    </location>
    <ligand>
        <name>NADP(+)</name>
        <dbReference type="ChEBI" id="CHEBI:58349"/>
    </ligand>
</feature>
<feature type="region of interest" description="Disordered" evidence="13">
    <location>
        <begin position="1"/>
        <end position="25"/>
    </location>
</feature>
<dbReference type="Pfam" id="PF02882">
    <property type="entry name" value="THF_DHG_CYH_C"/>
    <property type="match status" value="1"/>
</dbReference>
<evidence type="ECO:0000256" key="8">
    <source>
        <dbReference type="ARBA" id="ARBA00023002"/>
    </source>
</evidence>
<keyword evidence="17" id="KW-1185">Reference proteome</keyword>
<evidence type="ECO:0000256" key="11">
    <source>
        <dbReference type="ARBA" id="ARBA00023268"/>
    </source>
</evidence>
<feature type="domain" description="Tetrahydrofolate dehydrogenase/cyclohydrolase catalytic" evidence="14">
    <location>
        <begin position="27"/>
        <end position="142"/>
    </location>
</feature>
<dbReference type="FunFam" id="3.40.50.720:FF:000006">
    <property type="entry name" value="Bifunctional protein FolD"/>
    <property type="match status" value="1"/>
</dbReference>
<evidence type="ECO:0000256" key="12">
    <source>
        <dbReference type="HAMAP-Rule" id="MF_01576"/>
    </source>
</evidence>
<comment type="catalytic activity">
    <reaction evidence="12">
        <text>(6R)-5,10-methenyltetrahydrofolate + H2O = (6R)-10-formyltetrahydrofolate + H(+)</text>
        <dbReference type="Rhea" id="RHEA:23700"/>
        <dbReference type="ChEBI" id="CHEBI:15377"/>
        <dbReference type="ChEBI" id="CHEBI:15378"/>
        <dbReference type="ChEBI" id="CHEBI:57455"/>
        <dbReference type="ChEBI" id="CHEBI:195366"/>
        <dbReference type="EC" id="3.5.4.9"/>
    </reaction>
</comment>
<dbReference type="PRINTS" id="PR00085">
    <property type="entry name" value="THFDHDRGNASE"/>
</dbReference>
<dbReference type="NCBIfam" id="NF010783">
    <property type="entry name" value="PRK14186.1"/>
    <property type="match status" value="1"/>
</dbReference>
<dbReference type="CDD" id="cd01080">
    <property type="entry name" value="NAD_bind_m-THF_DH_Cyclohyd"/>
    <property type="match status" value="1"/>
</dbReference>
<keyword evidence="10 12" id="KW-0486">Methionine biosynthesis</keyword>
<dbReference type="GO" id="GO:0035999">
    <property type="term" value="P:tetrahydrofolate interconversion"/>
    <property type="evidence" value="ECO:0007669"/>
    <property type="project" value="UniProtKB-UniRule"/>
</dbReference>
<dbReference type="FunFam" id="3.40.50.10860:FF:000005">
    <property type="entry name" value="C-1-tetrahydrofolate synthase, cytoplasmic, putative"/>
    <property type="match status" value="1"/>
</dbReference>
<evidence type="ECO:0000256" key="10">
    <source>
        <dbReference type="ARBA" id="ARBA00023167"/>
    </source>
</evidence>
<keyword evidence="3 12" id="KW-0554">One-carbon metabolism</keyword>
<evidence type="ECO:0000313" key="17">
    <source>
        <dbReference type="Proteomes" id="UP000245469"/>
    </source>
</evidence>
<dbReference type="Gene3D" id="3.40.50.720">
    <property type="entry name" value="NAD(P)-binding Rossmann-like Domain"/>
    <property type="match status" value="1"/>
</dbReference>
<sequence length="306" mass="31415">MTQQLTQTVPQTSTTQTSTPQTSTQTIDGKAVAAQVKAAVAEGVAELRRTTSRVPTLATVLVGDDPASAVYVGSKRRTVRELGMLDAHRHLPATATQEEVAAVLDELAADPAVSGILLQLPLPAHLDEGALIDRIPASKDVDGLTAESAGRLARGETGLRPCTPSGVIELLRSAEVPLVGANAVVVGRSTLVGRPMAALLLLEHATVTIAHSRTRDLAAVTRGADVLVVAAGVPGLIGAEHVSPGATVIDVGIHRTPSGLVGDVRTEEVLGIASRVTPVPGGVGPMTIAMLMQNTLEAARWAGTTL</sequence>
<proteinExistence type="inferred from homology"/>
<dbReference type="EC" id="3.5.4.9" evidence="12"/>
<evidence type="ECO:0000313" key="16">
    <source>
        <dbReference type="EMBL" id="PWJ54103.1"/>
    </source>
</evidence>
<dbReference type="Proteomes" id="UP000245469">
    <property type="component" value="Unassembled WGS sequence"/>
</dbReference>
<dbReference type="InterPro" id="IPR000672">
    <property type="entry name" value="THF_DH/CycHdrlase"/>
</dbReference>
<dbReference type="GO" id="GO:0000105">
    <property type="term" value="P:L-histidine biosynthetic process"/>
    <property type="evidence" value="ECO:0007669"/>
    <property type="project" value="UniProtKB-KW"/>
</dbReference>
<keyword evidence="6 12" id="KW-0378">Hydrolase</keyword>
<dbReference type="InterPro" id="IPR020867">
    <property type="entry name" value="THF_DH/CycHdrlase_CS"/>
</dbReference>
<keyword evidence="5 12" id="KW-0658">Purine biosynthesis</keyword>
<dbReference type="InterPro" id="IPR036291">
    <property type="entry name" value="NAD(P)-bd_dom_sf"/>
</dbReference>
<organism evidence="16 17">
    <name type="scientific">Quadrisphaera granulorum</name>
    <dbReference type="NCBI Taxonomy" id="317664"/>
    <lineage>
        <taxon>Bacteria</taxon>
        <taxon>Bacillati</taxon>
        <taxon>Actinomycetota</taxon>
        <taxon>Actinomycetes</taxon>
        <taxon>Kineosporiales</taxon>
        <taxon>Kineosporiaceae</taxon>
        <taxon>Quadrisphaera</taxon>
    </lineage>
</organism>
<comment type="similarity">
    <text evidence="12">Belongs to the tetrahydrofolate dehydrogenase/cyclohydrolase family.</text>
</comment>
<dbReference type="GO" id="GO:0004477">
    <property type="term" value="F:methenyltetrahydrofolate cyclohydrolase activity"/>
    <property type="evidence" value="ECO:0007669"/>
    <property type="project" value="UniProtKB-UniRule"/>
</dbReference>
<evidence type="ECO:0000259" key="15">
    <source>
        <dbReference type="Pfam" id="PF02882"/>
    </source>
</evidence>
<dbReference type="Gene3D" id="3.40.50.10860">
    <property type="entry name" value="Leucine Dehydrogenase, chain A, domain 1"/>
    <property type="match status" value="1"/>
</dbReference>
<dbReference type="HAMAP" id="MF_01576">
    <property type="entry name" value="THF_DHG_CYH"/>
    <property type="match status" value="1"/>
</dbReference>
<accession>A0A316A8Z2</accession>
<comment type="pathway">
    <text evidence="1 12">One-carbon metabolism; tetrahydrofolate interconversion.</text>
</comment>
<protein>
    <recommendedName>
        <fullName evidence="12">Bifunctional protein FolD</fullName>
    </recommendedName>
    <domain>
        <recommendedName>
            <fullName evidence="12">Methylenetetrahydrofolate dehydrogenase</fullName>
            <ecNumber evidence="12">1.5.1.5</ecNumber>
        </recommendedName>
    </domain>
    <domain>
        <recommendedName>
            <fullName evidence="12">Methenyltetrahydrofolate cyclohydrolase</fullName>
            <ecNumber evidence="12">3.5.4.9</ecNumber>
        </recommendedName>
    </domain>
</protein>
<dbReference type="AlphaFoldDB" id="A0A316A8Z2"/>
<dbReference type="InterPro" id="IPR020630">
    <property type="entry name" value="THF_DH/CycHdrlase_cat_dom"/>
</dbReference>
<feature type="domain" description="Tetrahydrofolate dehydrogenase/cyclohydrolase NAD(P)-binding" evidence="15">
    <location>
        <begin position="161"/>
        <end position="300"/>
    </location>
</feature>
<evidence type="ECO:0000256" key="3">
    <source>
        <dbReference type="ARBA" id="ARBA00022563"/>
    </source>
</evidence>
<dbReference type="PANTHER" id="PTHR48099:SF5">
    <property type="entry name" value="C-1-TETRAHYDROFOLATE SYNTHASE, CYTOPLASMIC"/>
    <property type="match status" value="1"/>
</dbReference>
<evidence type="ECO:0000256" key="5">
    <source>
        <dbReference type="ARBA" id="ARBA00022755"/>
    </source>
</evidence>
<dbReference type="GO" id="GO:0009086">
    <property type="term" value="P:methionine biosynthetic process"/>
    <property type="evidence" value="ECO:0007669"/>
    <property type="project" value="UniProtKB-KW"/>
</dbReference>
<dbReference type="EMBL" id="QGDQ01000008">
    <property type="protein sequence ID" value="PWJ54103.1"/>
    <property type="molecule type" value="Genomic_DNA"/>
</dbReference>
<name>A0A316A8Z2_9ACTN</name>
<gene>
    <name evidence="12" type="primary">folD</name>
    <name evidence="16" type="ORF">BXY45_10810</name>
</gene>
<keyword evidence="11 12" id="KW-0511">Multifunctional enzyme</keyword>
<dbReference type="InterPro" id="IPR046346">
    <property type="entry name" value="Aminoacid_DH-like_N_sf"/>
</dbReference>
<comment type="function">
    <text evidence="12">Catalyzes the oxidation of 5,10-methylenetetrahydrofolate to 5,10-methenyltetrahydrofolate and then the hydrolysis of 5,10-methenyltetrahydrofolate to 10-formyltetrahydrofolate.</text>
</comment>
<dbReference type="GO" id="GO:0006164">
    <property type="term" value="P:purine nucleotide biosynthetic process"/>
    <property type="evidence" value="ECO:0007669"/>
    <property type="project" value="UniProtKB-KW"/>
</dbReference>
<evidence type="ECO:0000259" key="14">
    <source>
        <dbReference type="Pfam" id="PF00763"/>
    </source>
</evidence>
<keyword evidence="8 12" id="KW-0560">Oxidoreductase</keyword>
<comment type="caution">
    <text evidence="12">Lacks conserved residue(s) required for the propagation of feature annotation.</text>
</comment>
<dbReference type="UniPathway" id="UPA00193"/>
<evidence type="ECO:0000256" key="7">
    <source>
        <dbReference type="ARBA" id="ARBA00022857"/>
    </source>
</evidence>
<dbReference type="SUPFAM" id="SSF51735">
    <property type="entry name" value="NAD(P)-binding Rossmann-fold domains"/>
    <property type="match status" value="1"/>
</dbReference>
<comment type="subunit">
    <text evidence="2 12">Homodimer.</text>
</comment>
<dbReference type="PROSITE" id="PS00767">
    <property type="entry name" value="THF_DHG_CYH_2"/>
    <property type="match status" value="1"/>
</dbReference>
<evidence type="ECO:0000256" key="6">
    <source>
        <dbReference type="ARBA" id="ARBA00022801"/>
    </source>
</evidence>
<dbReference type="GO" id="GO:0005829">
    <property type="term" value="C:cytosol"/>
    <property type="evidence" value="ECO:0007669"/>
    <property type="project" value="TreeGrafter"/>
</dbReference>
<dbReference type="InterPro" id="IPR020631">
    <property type="entry name" value="THF_DH/CycHdrlase_NAD-bd_dom"/>
</dbReference>
<feature type="binding site" evidence="12">
    <location>
        <position position="253"/>
    </location>
    <ligand>
        <name>NADP(+)</name>
        <dbReference type="ChEBI" id="CHEBI:58349"/>
    </ligand>
</feature>
<dbReference type="SUPFAM" id="SSF53223">
    <property type="entry name" value="Aminoacid dehydrogenase-like, N-terminal domain"/>
    <property type="match status" value="1"/>
</dbReference>
<dbReference type="GO" id="GO:0004488">
    <property type="term" value="F:methylenetetrahydrofolate dehydrogenase (NADP+) activity"/>
    <property type="evidence" value="ECO:0007669"/>
    <property type="project" value="UniProtKB-UniRule"/>
</dbReference>
<evidence type="ECO:0000256" key="13">
    <source>
        <dbReference type="SAM" id="MobiDB-lite"/>
    </source>
</evidence>
<keyword evidence="9 12" id="KW-0368">Histidine biosynthesis</keyword>
<comment type="caution">
    <text evidence="16">The sequence shown here is derived from an EMBL/GenBank/DDBJ whole genome shotgun (WGS) entry which is preliminary data.</text>
</comment>
<reference evidence="16 17" key="1">
    <citation type="submission" date="2018-03" db="EMBL/GenBank/DDBJ databases">
        <title>Genomic Encyclopedia of Archaeal and Bacterial Type Strains, Phase II (KMG-II): from individual species to whole genera.</title>
        <authorList>
            <person name="Goeker M."/>
        </authorList>
    </citation>
    <scope>NUCLEOTIDE SEQUENCE [LARGE SCALE GENOMIC DNA]</scope>
    <source>
        <strain evidence="16 17">DSM 44889</strain>
    </source>
</reference>
<comment type="catalytic activity">
    <reaction evidence="12">
        <text>(6R)-5,10-methylene-5,6,7,8-tetrahydrofolate + NADP(+) = (6R)-5,10-methenyltetrahydrofolate + NADPH</text>
        <dbReference type="Rhea" id="RHEA:22812"/>
        <dbReference type="ChEBI" id="CHEBI:15636"/>
        <dbReference type="ChEBI" id="CHEBI:57455"/>
        <dbReference type="ChEBI" id="CHEBI:57783"/>
        <dbReference type="ChEBI" id="CHEBI:58349"/>
        <dbReference type="EC" id="1.5.1.5"/>
    </reaction>
</comment>
<evidence type="ECO:0000256" key="4">
    <source>
        <dbReference type="ARBA" id="ARBA00022605"/>
    </source>
</evidence>
<evidence type="ECO:0000256" key="9">
    <source>
        <dbReference type="ARBA" id="ARBA00023102"/>
    </source>
</evidence>
<dbReference type="PANTHER" id="PTHR48099">
    <property type="entry name" value="C-1-TETRAHYDROFOLATE SYNTHASE, CYTOPLASMIC-RELATED"/>
    <property type="match status" value="1"/>
</dbReference>
<keyword evidence="4 12" id="KW-0028">Amino-acid biosynthesis</keyword>
<keyword evidence="7 12" id="KW-0521">NADP</keyword>
<dbReference type="EC" id="1.5.1.5" evidence="12"/>
<evidence type="ECO:0000256" key="1">
    <source>
        <dbReference type="ARBA" id="ARBA00004777"/>
    </source>
</evidence>